<proteinExistence type="inferred from homology"/>
<organism evidence="8 9">
    <name type="scientific">Sulfurospirillum diekertiae</name>
    <dbReference type="NCBI Taxonomy" id="1854492"/>
    <lineage>
        <taxon>Bacteria</taxon>
        <taxon>Pseudomonadati</taxon>
        <taxon>Campylobacterota</taxon>
        <taxon>Epsilonproteobacteria</taxon>
        <taxon>Campylobacterales</taxon>
        <taxon>Sulfurospirillaceae</taxon>
        <taxon>Sulfurospirillum</taxon>
    </lineage>
</organism>
<dbReference type="EMBL" id="CP023275">
    <property type="protein sequence ID" value="ATB69125.1"/>
    <property type="molecule type" value="Genomic_DNA"/>
</dbReference>
<keyword evidence="3 5" id="KW-0238">DNA-binding</keyword>
<dbReference type="Gene3D" id="1.10.150.130">
    <property type="match status" value="1"/>
</dbReference>
<dbReference type="KEGG" id="sulj:SJPD1_1013"/>
<dbReference type="InterPro" id="IPR044068">
    <property type="entry name" value="CB"/>
</dbReference>
<dbReference type="CDD" id="cd01189">
    <property type="entry name" value="INT_ICEBs1_C_like"/>
    <property type="match status" value="1"/>
</dbReference>
<reference evidence="9" key="1">
    <citation type="submission" date="2017-09" db="EMBL/GenBank/DDBJ databases">
        <title>The complete genome of Sulfurospirillum sp. JPD-1.</title>
        <authorList>
            <person name="Goris T."/>
        </authorList>
    </citation>
    <scope>NUCLEOTIDE SEQUENCE [LARGE SCALE GENOMIC DNA]</scope>
    <source>
        <strain evidence="9">JPD-1</strain>
    </source>
</reference>
<name>A0A290HCH2_9BACT</name>
<dbReference type="GO" id="GO:0006310">
    <property type="term" value="P:DNA recombination"/>
    <property type="evidence" value="ECO:0007669"/>
    <property type="project" value="UniProtKB-KW"/>
</dbReference>
<dbReference type="Proteomes" id="UP000217349">
    <property type="component" value="Chromosome"/>
</dbReference>
<evidence type="ECO:0000313" key="9">
    <source>
        <dbReference type="Proteomes" id="UP000217349"/>
    </source>
</evidence>
<evidence type="ECO:0000256" key="1">
    <source>
        <dbReference type="ARBA" id="ARBA00008857"/>
    </source>
</evidence>
<comment type="similarity">
    <text evidence="1">Belongs to the 'phage' integrase family.</text>
</comment>
<evidence type="ECO:0000256" key="2">
    <source>
        <dbReference type="ARBA" id="ARBA00022908"/>
    </source>
</evidence>
<sequence length="319" mass="37075">MGVMTGTLSLQKERIKTVRYYAEMFIESKRQTTVAKTHKRYESIIENGILPLLGDTPIKDLRISHIDKWRRDLLQRFTAKTVKEYQIVFRGIFQKALQDEEVNKNPFDALDSLKVKKPKVTPFMPHEVKLILDTAHGWFKNYLALGFMTGMRVGEIVALKWENVNLETREIYVCASRSMGVEGTTKTQSSIRYIPIIDTLVPFIENQKKFSGDKEYVFVNHFGRPFYDYKTIGSNQWVDILKKCGLAHRRMYEMRHTCATNLLMSGQYSVNEIASVLGHTTPQMLFERYTRSISAERKLFNKTIDIYSVNENKDTIMAL</sequence>
<gene>
    <name evidence="8" type="ORF">SJPD1_1013</name>
</gene>
<dbReference type="Gene3D" id="1.10.443.10">
    <property type="entry name" value="Intergrase catalytic core"/>
    <property type="match status" value="1"/>
</dbReference>
<evidence type="ECO:0000259" key="7">
    <source>
        <dbReference type="PROSITE" id="PS51900"/>
    </source>
</evidence>
<dbReference type="PANTHER" id="PTHR30629:SF2">
    <property type="entry name" value="PROPHAGE INTEGRASE INTS-RELATED"/>
    <property type="match status" value="1"/>
</dbReference>
<evidence type="ECO:0000256" key="3">
    <source>
        <dbReference type="ARBA" id="ARBA00023125"/>
    </source>
</evidence>
<feature type="domain" description="Core-binding (CB)" evidence="7">
    <location>
        <begin position="16"/>
        <end position="97"/>
    </location>
</feature>
<dbReference type="PROSITE" id="PS51898">
    <property type="entry name" value="TYR_RECOMBINASE"/>
    <property type="match status" value="1"/>
</dbReference>
<dbReference type="InterPro" id="IPR011010">
    <property type="entry name" value="DNA_brk_join_enz"/>
</dbReference>
<dbReference type="GO" id="GO:0003677">
    <property type="term" value="F:DNA binding"/>
    <property type="evidence" value="ECO:0007669"/>
    <property type="project" value="UniProtKB-UniRule"/>
</dbReference>
<dbReference type="GO" id="GO:0015074">
    <property type="term" value="P:DNA integration"/>
    <property type="evidence" value="ECO:0007669"/>
    <property type="project" value="UniProtKB-KW"/>
</dbReference>
<protein>
    <submittedName>
        <fullName evidence="8">Defective protein IntQ</fullName>
    </submittedName>
</protein>
<evidence type="ECO:0000256" key="4">
    <source>
        <dbReference type="ARBA" id="ARBA00023172"/>
    </source>
</evidence>
<dbReference type="PANTHER" id="PTHR30629">
    <property type="entry name" value="PROPHAGE INTEGRASE"/>
    <property type="match status" value="1"/>
</dbReference>
<feature type="domain" description="Tyr recombinase" evidence="6">
    <location>
        <begin position="116"/>
        <end position="304"/>
    </location>
</feature>
<dbReference type="InterPro" id="IPR002104">
    <property type="entry name" value="Integrase_catalytic"/>
</dbReference>
<dbReference type="Pfam" id="PF14659">
    <property type="entry name" value="Phage_int_SAM_3"/>
    <property type="match status" value="1"/>
</dbReference>
<dbReference type="InterPro" id="IPR013762">
    <property type="entry name" value="Integrase-like_cat_sf"/>
</dbReference>
<dbReference type="InterPro" id="IPR004107">
    <property type="entry name" value="Integrase_SAM-like_N"/>
</dbReference>
<dbReference type="PROSITE" id="PS51900">
    <property type="entry name" value="CB"/>
    <property type="match status" value="1"/>
</dbReference>
<dbReference type="Pfam" id="PF00589">
    <property type="entry name" value="Phage_integrase"/>
    <property type="match status" value="1"/>
</dbReference>
<accession>A0A290HCH2</accession>
<dbReference type="SUPFAM" id="SSF56349">
    <property type="entry name" value="DNA breaking-rejoining enzymes"/>
    <property type="match status" value="1"/>
</dbReference>
<evidence type="ECO:0000313" key="8">
    <source>
        <dbReference type="EMBL" id="ATB69125.1"/>
    </source>
</evidence>
<dbReference type="InterPro" id="IPR050808">
    <property type="entry name" value="Phage_Integrase"/>
</dbReference>
<keyword evidence="4" id="KW-0233">DNA recombination</keyword>
<evidence type="ECO:0000256" key="5">
    <source>
        <dbReference type="PROSITE-ProRule" id="PRU01248"/>
    </source>
</evidence>
<dbReference type="InterPro" id="IPR010998">
    <property type="entry name" value="Integrase_recombinase_N"/>
</dbReference>
<evidence type="ECO:0000259" key="6">
    <source>
        <dbReference type="PROSITE" id="PS51898"/>
    </source>
</evidence>
<dbReference type="AlphaFoldDB" id="A0A290HCH2"/>
<keyword evidence="2" id="KW-0229">DNA integration</keyword>